<dbReference type="InterPro" id="IPR011249">
    <property type="entry name" value="Metalloenz_LuxS/M16"/>
</dbReference>
<name>A0A6J4VBJ2_9BACT</name>
<accession>A0A6J4VBJ2</accession>
<dbReference type="AlphaFoldDB" id="A0A6J4VBJ2"/>
<gene>
    <name evidence="4" type="ORF">AVDCRST_MAG88-2324</name>
</gene>
<evidence type="ECO:0000256" key="1">
    <source>
        <dbReference type="ARBA" id="ARBA00007261"/>
    </source>
</evidence>
<dbReference type="EMBL" id="CADCWM010000590">
    <property type="protein sequence ID" value="CAA9570915.1"/>
    <property type="molecule type" value="Genomic_DNA"/>
</dbReference>
<evidence type="ECO:0000259" key="2">
    <source>
        <dbReference type="Pfam" id="PF00675"/>
    </source>
</evidence>
<dbReference type="Pfam" id="PF00675">
    <property type="entry name" value="Peptidase_M16"/>
    <property type="match status" value="1"/>
</dbReference>
<sequence>MTSDLSTAGTIAATRATTLPNGLTVLTREMHGAPIATFWVWYRVGARNEVPGITGISHWVEHMMFKGTPKRAAGEIFRGVNKNGGTLNGFTWLDYTAYYETLPADRLDLAIDIEADRMVNARFDEAEVASERTVIISEKQGGENYPTTHLREATAAAAFRIHPYRQGVIGYLSDLQAITRDDLYRHYRTFYAPNNAIVVAVGDFDGDDLLGRIEGAFGPLPGGGDVPAVRPVEPPQEGERRVIVRRPGPLPHFLLAYHVPAVDSPDAFPLLVLDTILSGAGAMGMTGGGASLGRASRLYRALVDTELASGASSNFPLTRDPYLFSVSVALRQGVGLDEVERVVFEQIDRLRHDPVGEEEFARALKGIRAQFAYASEGVTNVAYWLGSLETIHTHGLYDRFMDRLAAVGPEDVQRVARQYLTPENRTVGHFVPSDERGTGEAA</sequence>
<dbReference type="GO" id="GO:0046872">
    <property type="term" value="F:metal ion binding"/>
    <property type="evidence" value="ECO:0007669"/>
    <property type="project" value="InterPro"/>
</dbReference>
<dbReference type="InterPro" id="IPR007863">
    <property type="entry name" value="Peptidase_M16_C"/>
</dbReference>
<dbReference type="PANTHER" id="PTHR11851">
    <property type="entry name" value="METALLOPROTEASE"/>
    <property type="match status" value="1"/>
</dbReference>
<dbReference type="InterPro" id="IPR011765">
    <property type="entry name" value="Pept_M16_N"/>
</dbReference>
<dbReference type="PANTHER" id="PTHR11851:SF49">
    <property type="entry name" value="MITOCHONDRIAL-PROCESSING PEPTIDASE SUBUNIT ALPHA"/>
    <property type="match status" value="1"/>
</dbReference>
<reference evidence="4" key="1">
    <citation type="submission" date="2020-02" db="EMBL/GenBank/DDBJ databases">
        <authorList>
            <person name="Meier V. D."/>
        </authorList>
    </citation>
    <scope>NUCLEOTIDE SEQUENCE</scope>
    <source>
        <strain evidence="4">AVDCRST_MAG88</strain>
    </source>
</reference>
<evidence type="ECO:0000313" key="4">
    <source>
        <dbReference type="EMBL" id="CAA9570915.1"/>
    </source>
</evidence>
<evidence type="ECO:0000259" key="3">
    <source>
        <dbReference type="Pfam" id="PF05193"/>
    </source>
</evidence>
<dbReference type="Gene3D" id="3.30.830.10">
    <property type="entry name" value="Metalloenzyme, LuxS/M16 peptidase-like"/>
    <property type="match status" value="2"/>
</dbReference>
<protein>
    <submittedName>
        <fullName evidence="4">Probable proteinase</fullName>
    </submittedName>
</protein>
<feature type="domain" description="Peptidase M16 C-terminal" evidence="3">
    <location>
        <begin position="178"/>
        <end position="365"/>
    </location>
</feature>
<feature type="domain" description="Peptidase M16 N-terminal" evidence="2">
    <location>
        <begin position="25"/>
        <end position="169"/>
    </location>
</feature>
<comment type="similarity">
    <text evidence="1">Belongs to the peptidase M16 family.</text>
</comment>
<proteinExistence type="inferred from homology"/>
<dbReference type="SUPFAM" id="SSF63411">
    <property type="entry name" value="LuxS/MPP-like metallohydrolase"/>
    <property type="match status" value="2"/>
</dbReference>
<organism evidence="4">
    <name type="scientific">uncultured Thermomicrobiales bacterium</name>
    <dbReference type="NCBI Taxonomy" id="1645740"/>
    <lineage>
        <taxon>Bacteria</taxon>
        <taxon>Pseudomonadati</taxon>
        <taxon>Thermomicrobiota</taxon>
        <taxon>Thermomicrobia</taxon>
        <taxon>Thermomicrobiales</taxon>
        <taxon>environmental samples</taxon>
    </lineage>
</organism>
<dbReference type="Pfam" id="PF05193">
    <property type="entry name" value="Peptidase_M16_C"/>
    <property type="match status" value="1"/>
</dbReference>
<dbReference type="InterPro" id="IPR050361">
    <property type="entry name" value="MPP/UQCRC_Complex"/>
</dbReference>